<dbReference type="Gene3D" id="3.40.50.720">
    <property type="entry name" value="NAD(P)-binding Rossmann-like Domain"/>
    <property type="match status" value="1"/>
</dbReference>
<feature type="region of interest" description="Disordered" evidence="2">
    <location>
        <begin position="241"/>
        <end position="263"/>
    </location>
</feature>
<evidence type="ECO:0000256" key="2">
    <source>
        <dbReference type="SAM" id="MobiDB-lite"/>
    </source>
</evidence>
<evidence type="ECO:0000313" key="6">
    <source>
        <dbReference type="Proteomes" id="UP000199323"/>
    </source>
</evidence>
<dbReference type="PANTHER" id="PTHR43377">
    <property type="entry name" value="BILIVERDIN REDUCTASE A"/>
    <property type="match status" value="1"/>
</dbReference>
<proteinExistence type="inferred from homology"/>
<dbReference type="RefSeq" id="WP_093714926.1">
    <property type="nucleotide sequence ID" value="NZ_FONG01000011.1"/>
</dbReference>
<dbReference type="InterPro" id="IPR000683">
    <property type="entry name" value="Gfo/Idh/MocA-like_OxRdtase_N"/>
</dbReference>
<dbReference type="InterPro" id="IPR036291">
    <property type="entry name" value="NAD(P)-bd_dom_sf"/>
</dbReference>
<keyword evidence="6" id="KW-1185">Reference proteome</keyword>
<dbReference type="EMBL" id="FONG01000011">
    <property type="protein sequence ID" value="SFF30753.1"/>
    <property type="molecule type" value="Genomic_DNA"/>
</dbReference>
<feature type="domain" description="Gfo/Idh/MocA-like oxidoreductase C-terminal" evidence="4">
    <location>
        <begin position="162"/>
        <end position="360"/>
    </location>
</feature>
<dbReference type="OrthoDB" id="103047at2"/>
<name>A0A1I2HMT5_9ACTN</name>
<dbReference type="AlphaFoldDB" id="A0A1I2HMT5"/>
<gene>
    <name evidence="5" type="ORF">SAMN05216251_11195</name>
</gene>
<evidence type="ECO:0000256" key="1">
    <source>
        <dbReference type="ARBA" id="ARBA00010928"/>
    </source>
</evidence>
<comment type="similarity">
    <text evidence="1">Belongs to the Gfo/Idh/MocA family.</text>
</comment>
<dbReference type="STRING" id="380248.SAMN05216251_11195"/>
<organism evidence="5 6">
    <name type="scientific">Actinacidiphila alni</name>
    <dbReference type="NCBI Taxonomy" id="380248"/>
    <lineage>
        <taxon>Bacteria</taxon>
        <taxon>Bacillati</taxon>
        <taxon>Actinomycetota</taxon>
        <taxon>Actinomycetes</taxon>
        <taxon>Kitasatosporales</taxon>
        <taxon>Streptomycetaceae</taxon>
        <taxon>Actinacidiphila</taxon>
    </lineage>
</organism>
<evidence type="ECO:0000259" key="3">
    <source>
        <dbReference type="Pfam" id="PF01408"/>
    </source>
</evidence>
<feature type="domain" description="Gfo/Idh/MocA-like oxidoreductase N-terminal" evidence="3">
    <location>
        <begin position="47"/>
        <end position="149"/>
    </location>
</feature>
<accession>A0A1I2HMT5</accession>
<dbReference type="Pfam" id="PF02894">
    <property type="entry name" value="GFO_IDH_MocA_C"/>
    <property type="match status" value="1"/>
</dbReference>
<dbReference type="Proteomes" id="UP000199323">
    <property type="component" value="Unassembled WGS sequence"/>
</dbReference>
<dbReference type="Gene3D" id="3.30.360.10">
    <property type="entry name" value="Dihydrodipicolinate Reductase, domain 2"/>
    <property type="match status" value="1"/>
</dbReference>
<protein>
    <submittedName>
        <fullName evidence="5">Oxidoreductase family, NAD-binding Rossmann fold</fullName>
    </submittedName>
</protein>
<dbReference type="SUPFAM" id="SSF51735">
    <property type="entry name" value="NAD(P)-binding Rossmann-fold domains"/>
    <property type="match status" value="1"/>
</dbReference>
<sequence>MSTKRYAVCGLSNRGLAAFVHPLMGLTGGRADGVLGYGGVSDDLSGSAQVVALVDSDPRRLDGFNAQLRAAGAAELPRYSPDAFDRMIDEAAPDAVIVTSPDSTHEAYIVAALARGVEVITEKPMVSSAAAARSVLAAERDSAAGVRVTHNLRYARTHREIKRMILGGAIGAVTRVTLDYHVDVRHGASYFTRWNRQRAHGGLAVHKCCHHFDLVTWLVGQEPVEIFGYGALNYYGPRSPHRPRVPAGPDGGGGADASAGPPTADPYLPGLRATGVVADGAGGQARTGLFGLPYAEQYPADRPMYIYDDAIDIEDTYSAVVAYAGGASLGYSIDFSSTWEGYRLGISGTHGSIEMLHGRGLDGEPLPGSDTIALAPLFGERSTVHVDAPSGEHAGADPEMRRDLFVGQSAESRELGLAASSLEGAWAVALGEGLWRSCVEHRPFTVAELLG</sequence>
<dbReference type="InterPro" id="IPR051450">
    <property type="entry name" value="Gfo/Idh/MocA_Oxidoreductases"/>
</dbReference>
<dbReference type="PANTHER" id="PTHR43377:SF2">
    <property type="entry name" value="BINDING ROSSMANN FOLD OXIDOREDUCTASE, PUTATIVE (AFU_ORTHOLOGUE AFUA_4G00560)-RELATED"/>
    <property type="match status" value="1"/>
</dbReference>
<dbReference type="GO" id="GO:0000166">
    <property type="term" value="F:nucleotide binding"/>
    <property type="evidence" value="ECO:0007669"/>
    <property type="project" value="InterPro"/>
</dbReference>
<evidence type="ECO:0000313" key="5">
    <source>
        <dbReference type="EMBL" id="SFF30753.1"/>
    </source>
</evidence>
<reference evidence="6" key="1">
    <citation type="submission" date="2016-10" db="EMBL/GenBank/DDBJ databases">
        <authorList>
            <person name="Varghese N."/>
            <person name="Submissions S."/>
        </authorList>
    </citation>
    <scope>NUCLEOTIDE SEQUENCE [LARGE SCALE GENOMIC DNA]</scope>
    <source>
        <strain evidence="6">CGMCC 4.3510</strain>
    </source>
</reference>
<evidence type="ECO:0000259" key="4">
    <source>
        <dbReference type="Pfam" id="PF02894"/>
    </source>
</evidence>
<dbReference type="Pfam" id="PF01408">
    <property type="entry name" value="GFO_IDH_MocA"/>
    <property type="match status" value="1"/>
</dbReference>
<dbReference type="SUPFAM" id="SSF55347">
    <property type="entry name" value="Glyceraldehyde-3-phosphate dehydrogenase-like, C-terminal domain"/>
    <property type="match status" value="1"/>
</dbReference>
<dbReference type="InterPro" id="IPR004104">
    <property type="entry name" value="Gfo/Idh/MocA-like_OxRdtase_C"/>
</dbReference>